<dbReference type="ExpressionAtlas" id="A0A131MBE1">
    <property type="expression patterns" value="baseline and differential"/>
</dbReference>
<evidence type="ECO:0000256" key="2">
    <source>
        <dbReference type="ARBA" id="ARBA00023242"/>
    </source>
</evidence>
<dbReference type="CTD" id="173503"/>
<sequence length="510" mass="56448">MGIRSPKHTTVEYYKIAPKLRVIERILVKQVTVDTRGNVLHIIEYFELEGERGTISQMEPAGHSSATHNIVVPNANPTQPQPLAPAMREEGATLSPPNTWSSSSVEFLDDADDNRLLFTCTFTLPHGTVLSSATYADGFHEQYLTIGDNFLARLEPKGQSFILSAAAASVKQRIFARVTMPDGALRACELLCEFETDRAKITVLALRSAFSLQASHVSSNFHVFTFITKHSSTCALTHIDYASIPYLGLLPTDLIGKSLLAFVYSPDVHVVRQAHIDLHNSRGKIVKSIADLRLVAHNGSILRCQTEWSAYVNPWTRKMELVVARHRICSLPIGDSDVISSPPPGIQSNTLPPVMAKTFEDELRTIMNKVSSAISSVTFLSSGDGASHRLSSSSVLLVLTLHFYLCASLRRDTRLARRIRRRESGQQRHLSEQKVHMLALRSMAPCQEKECKNDALAGGAVSGTTDELIPRRTFLEFAWNGECNFIGGPVLYGSRRDMVQVLQKPTKLKS</sequence>
<protein>
    <submittedName>
        <fullName evidence="4">PAS domain-containing protein</fullName>
    </submittedName>
</protein>
<dbReference type="Pfam" id="PF14598">
    <property type="entry name" value="PAS_11"/>
    <property type="match status" value="1"/>
</dbReference>
<dbReference type="SUPFAM" id="SSF55785">
    <property type="entry name" value="PYP-like sensor domain (PAS domain)"/>
    <property type="match status" value="1"/>
</dbReference>
<dbReference type="OrthoDB" id="7788983at2759"/>
<comment type="subcellular location">
    <subcellularLocation>
        <location evidence="1">Nucleus</location>
    </subcellularLocation>
</comment>
<keyword evidence="2" id="KW-0539">Nucleus</keyword>
<keyword evidence="5" id="KW-1185">Reference proteome</keyword>
<dbReference type="InterPro" id="IPR000014">
    <property type="entry name" value="PAS"/>
</dbReference>
<name>A0A131MBE1_CAEEL</name>
<dbReference type="SMR" id="A0A131MBE1"/>
<dbReference type="Proteomes" id="UP000001940">
    <property type="component" value="Chromosome II"/>
</dbReference>
<dbReference type="SMART" id="SM00091">
    <property type="entry name" value="PAS"/>
    <property type="match status" value="1"/>
</dbReference>
<organism evidence="4 5">
    <name type="scientific">Caenorhabditis elegans</name>
    <dbReference type="NCBI Taxonomy" id="6239"/>
    <lineage>
        <taxon>Eukaryota</taxon>
        <taxon>Metazoa</taxon>
        <taxon>Ecdysozoa</taxon>
        <taxon>Nematoda</taxon>
        <taxon>Chromadorea</taxon>
        <taxon>Rhabditida</taxon>
        <taxon>Rhabditina</taxon>
        <taxon>Rhabditomorpha</taxon>
        <taxon>Rhabditoidea</taxon>
        <taxon>Rhabditidae</taxon>
        <taxon>Peloderinae</taxon>
        <taxon>Caenorhabditis</taxon>
    </lineage>
</organism>
<evidence type="ECO:0000259" key="3">
    <source>
        <dbReference type="SMART" id="SM00091"/>
    </source>
</evidence>
<dbReference type="AGR" id="WB:WBGene00018572"/>
<dbReference type="InterPro" id="IPR035965">
    <property type="entry name" value="PAS-like_dom_sf"/>
</dbReference>
<evidence type="ECO:0000313" key="4">
    <source>
        <dbReference type="EMBL" id="CZR14477.1"/>
    </source>
</evidence>
<dbReference type="FunFam" id="3.30.450.20:FF:000130">
    <property type="entry name" value="Period protein homolog lin-42"/>
    <property type="match status" value="1"/>
</dbReference>
<evidence type="ECO:0000313" key="6">
    <source>
        <dbReference type="WormBase" id="F47F6.1f"/>
    </source>
</evidence>
<dbReference type="WormBase" id="F47F6.1f">
    <property type="protein sequence ID" value="CE51542"/>
    <property type="gene ID" value="WBGene00018572"/>
    <property type="gene designation" value="lin-42"/>
</dbReference>
<proteinExistence type="predicted"/>
<evidence type="ECO:0000313" key="5">
    <source>
        <dbReference type="Proteomes" id="UP000001940"/>
    </source>
</evidence>
<accession>A0A131MBE1</accession>
<dbReference type="InterPro" id="IPR050760">
    <property type="entry name" value="Period_circadian_regulator"/>
</dbReference>
<evidence type="ECO:0000256" key="1">
    <source>
        <dbReference type="ARBA" id="ARBA00004123"/>
    </source>
</evidence>
<reference evidence="4 5" key="1">
    <citation type="journal article" date="1998" name="Science">
        <title>Genome sequence of the nematode C. elegans: a platform for investigating biology.</title>
        <authorList>
            <consortium name="The C. elegans sequencing consortium"/>
            <person name="Sulson J.E."/>
            <person name="Waterston R."/>
        </authorList>
    </citation>
    <scope>NUCLEOTIDE SEQUENCE [LARGE SCALE GENOMIC DNA]</scope>
    <source>
        <strain evidence="4 5">Bristol N2</strain>
    </source>
</reference>
<gene>
    <name evidence="4 6" type="primary">lin-42</name>
    <name evidence="4" type="ORF">CELE_F47F6.1</name>
    <name evidence="6" type="ORF">F47F6.1</name>
</gene>
<dbReference type="GO" id="GO:0005634">
    <property type="term" value="C:nucleus"/>
    <property type="evidence" value="ECO:0007669"/>
    <property type="project" value="UniProtKB-SubCell"/>
</dbReference>
<dbReference type="CDD" id="cd00130">
    <property type="entry name" value="PAS"/>
    <property type="match status" value="1"/>
</dbReference>
<dbReference type="RefSeq" id="NP_001309561.1">
    <property type="nucleotide sequence ID" value="NM_001322707.3"/>
</dbReference>
<dbReference type="PANTHER" id="PTHR11269:SF16">
    <property type="entry name" value="PERIOD CIRCADIAN PROTEIN"/>
    <property type="match status" value="1"/>
</dbReference>
<dbReference type="EMBL" id="BX284602">
    <property type="protein sequence ID" value="CZR14477.1"/>
    <property type="molecule type" value="Genomic_DNA"/>
</dbReference>
<dbReference type="Gene3D" id="3.30.450.20">
    <property type="entry name" value="PAS domain"/>
    <property type="match status" value="1"/>
</dbReference>
<dbReference type="GeneID" id="173503"/>
<dbReference type="AlphaFoldDB" id="A0A131MBE1"/>
<dbReference type="PANTHER" id="PTHR11269">
    <property type="entry name" value="PERIOD CIRCADIAN PROTEIN"/>
    <property type="match status" value="1"/>
</dbReference>
<feature type="domain" description="PAS" evidence="3">
    <location>
        <begin position="212"/>
        <end position="280"/>
    </location>
</feature>
<dbReference type="Bgee" id="WBGene00018572">
    <property type="expression patterns" value="Expressed in pharyngeal muscle cell (C elegans) and 3 other cell types or tissues"/>
</dbReference>